<dbReference type="InterPro" id="IPR002035">
    <property type="entry name" value="VWF_A"/>
</dbReference>
<dbReference type="AlphaFoldDB" id="A0A1C3EMG1"/>
<dbReference type="SMART" id="SM00327">
    <property type="entry name" value="VWA"/>
    <property type="match status" value="1"/>
</dbReference>
<dbReference type="STRING" id="1080227.A8L45_06385"/>
<keyword evidence="4" id="KW-1185">Reference proteome</keyword>
<dbReference type="Gene3D" id="3.40.50.410">
    <property type="entry name" value="von Willebrand factor, type A domain"/>
    <property type="match status" value="1"/>
</dbReference>
<evidence type="ECO:0000313" key="4">
    <source>
        <dbReference type="Proteomes" id="UP000094936"/>
    </source>
</evidence>
<dbReference type="InterPro" id="IPR036465">
    <property type="entry name" value="vWFA_dom_sf"/>
</dbReference>
<evidence type="ECO:0000259" key="2">
    <source>
        <dbReference type="PROSITE" id="PS50234"/>
    </source>
</evidence>
<comment type="caution">
    <text evidence="3">The sequence shown here is derived from an EMBL/GenBank/DDBJ whole genome shotgun (WGS) entry which is preliminary data.</text>
</comment>
<sequence>MQTILFFQPVIGGALMNTAKIGLALSFTLLVITACTAERTDNDNPLTQSKPEKEQIKQIKPGTPNEENSIVKTPLAEVSLSKGSADFSKHANVGLALQARYHTEVVPFPPRRESSIIQPNKDNYLPTPSNGVFLTSQAPLSTFSVDVDTGSYANVRSYLQLGNKPHPDAIREEAFINYFDYNYPAPENKDQPFSIFTELAPAPWHKDRKLMRITLKGYDVPVTERKPSNLVFLIDVSGSMNESNKLPLLIKSLSLLVNQLSDKDTVSLITYASSTKLLLKPTPASEKSVILDALKGLKAGGATNGEGGIQLAYQQALNAKIEKGVNRVVLATDGDFNVGTTNIDELKAIIKEKRKQGIALTTLGFGRGNYNDAVMEQLANIGDGNHAYIDTLHEAKKVLSRQLSGTVQHIASDVKVQVEFNPDAVKEYRLIGYTNRKLRDEDFKNDAVDAGDIGAGHTVTALYELTLAGAEGQIDELRYAKSNKVNNPSELLEVKVRYKLPGSEVSKMVKRQVKQSTVLNDFDKASEDFRFAAAVAAFAQKLKDNRYLTGMSYPEIAEIARKSRGNDPFNYRGEFVSLVEIAPSL</sequence>
<gene>
    <name evidence="3" type="ORF">A8L45_06385</name>
</gene>
<dbReference type="InterPro" id="IPR051266">
    <property type="entry name" value="CLCR"/>
</dbReference>
<dbReference type="InterPro" id="IPR022156">
    <property type="entry name" value="Uncharacterised_YfbK_N"/>
</dbReference>
<dbReference type="PROSITE" id="PS50234">
    <property type="entry name" value="VWFA"/>
    <property type="match status" value="1"/>
</dbReference>
<feature type="domain" description="VWFA" evidence="2">
    <location>
        <begin position="229"/>
        <end position="407"/>
    </location>
</feature>
<protein>
    <recommendedName>
        <fullName evidence="2">VWFA domain-containing protein</fullName>
    </recommendedName>
</protein>
<reference evidence="3 4" key="1">
    <citation type="submission" date="2016-05" db="EMBL/GenBank/DDBJ databases">
        <title>Genomic Taxonomy of the Vibrionaceae.</title>
        <authorList>
            <person name="Gomez-Gil B."/>
            <person name="Enciso-Ibarra J."/>
        </authorList>
    </citation>
    <scope>NUCLEOTIDE SEQUENCE [LARGE SCALE GENOMIC DNA]</scope>
    <source>
        <strain evidence="3 4">CAIM 1920</strain>
    </source>
</reference>
<evidence type="ECO:0000313" key="3">
    <source>
        <dbReference type="EMBL" id="ODA34411.1"/>
    </source>
</evidence>
<feature type="region of interest" description="Disordered" evidence="1">
    <location>
        <begin position="40"/>
        <end position="68"/>
    </location>
</feature>
<organism evidence="3 4">
    <name type="scientific">Veronia pacifica</name>
    <dbReference type="NCBI Taxonomy" id="1080227"/>
    <lineage>
        <taxon>Bacteria</taxon>
        <taxon>Pseudomonadati</taxon>
        <taxon>Pseudomonadota</taxon>
        <taxon>Gammaproteobacteria</taxon>
        <taxon>Vibrionales</taxon>
        <taxon>Vibrionaceae</taxon>
        <taxon>Veronia</taxon>
    </lineage>
</organism>
<dbReference type="PANTHER" id="PTHR10579">
    <property type="entry name" value="CALCIUM-ACTIVATED CHLORIDE CHANNEL REGULATOR"/>
    <property type="match status" value="1"/>
</dbReference>
<dbReference type="Pfam" id="PF12034">
    <property type="entry name" value="YfbK_C"/>
    <property type="match status" value="1"/>
</dbReference>
<name>A0A1C3EMG1_9GAMM</name>
<dbReference type="Pfam" id="PF00092">
    <property type="entry name" value="VWA"/>
    <property type="match status" value="1"/>
</dbReference>
<accession>A0A1C3EMG1</accession>
<dbReference type="Proteomes" id="UP000094936">
    <property type="component" value="Unassembled WGS sequence"/>
</dbReference>
<evidence type="ECO:0000256" key="1">
    <source>
        <dbReference type="SAM" id="MobiDB-lite"/>
    </source>
</evidence>
<dbReference type="EMBL" id="LYBM01000008">
    <property type="protein sequence ID" value="ODA34411.1"/>
    <property type="molecule type" value="Genomic_DNA"/>
</dbReference>
<dbReference type="CDD" id="cd01465">
    <property type="entry name" value="vWA_subgroup"/>
    <property type="match status" value="1"/>
</dbReference>
<dbReference type="PANTHER" id="PTHR10579:SF43">
    <property type="entry name" value="ZINC FINGER (C3HC4-TYPE RING FINGER) FAMILY PROTEIN"/>
    <property type="match status" value="1"/>
</dbReference>
<dbReference type="InterPro" id="IPR021908">
    <property type="entry name" value="YfbK_C"/>
</dbReference>
<dbReference type="Pfam" id="PF12450">
    <property type="entry name" value="vWF_A"/>
    <property type="match status" value="1"/>
</dbReference>
<proteinExistence type="predicted"/>
<dbReference type="SUPFAM" id="SSF53300">
    <property type="entry name" value="vWA-like"/>
    <property type="match status" value="1"/>
</dbReference>